<dbReference type="RefSeq" id="WP_354701042.1">
    <property type="nucleotide sequence ID" value="NZ_CP114014.1"/>
</dbReference>
<sequence length="160" mass="16917">MGYLQLANLARTANARVNTARDLDARWKALGPDGQEAARTEWDNLKAALGAVRTRLEAGPRGFMREFNAARKGEEPEAVPDPRPLGELVRDLHVATEALRAKLDATEAAVPAGAEDEAELSTLSVEPEPPAAPGESPAETPDPEVPPAAPRNGTPPVTDS</sequence>
<evidence type="ECO:0000256" key="1">
    <source>
        <dbReference type="SAM" id="MobiDB-lite"/>
    </source>
</evidence>
<reference evidence="2" key="1">
    <citation type="submission" date="2022-12" db="EMBL/GenBank/DDBJ databases">
        <title>Paraconexibacter alkalitolerans sp. nov. and Baekduia alba sp. nov., isolated from soil and emended description of the genera Paraconexibacter (Chun et al., 2020) and Baekduia (An et al., 2020).</title>
        <authorList>
            <person name="Vieira S."/>
            <person name="Huber K.J."/>
            <person name="Geppert A."/>
            <person name="Wolf J."/>
            <person name="Neumann-Schaal M."/>
            <person name="Muesken M."/>
            <person name="Overmann J."/>
        </authorList>
    </citation>
    <scope>NUCLEOTIDE SEQUENCE</scope>
    <source>
        <strain evidence="2">AEG42_29</strain>
    </source>
</reference>
<protein>
    <submittedName>
        <fullName evidence="2">Uncharacterized protein</fullName>
    </submittedName>
</protein>
<accession>A0AAU7AS47</accession>
<evidence type="ECO:0000313" key="2">
    <source>
        <dbReference type="EMBL" id="XAY04515.1"/>
    </source>
</evidence>
<name>A0AAU7AS47_9ACTN</name>
<dbReference type="KEGG" id="parq:DSM112329_01349"/>
<feature type="region of interest" description="Disordered" evidence="1">
    <location>
        <begin position="107"/>
        <end position="160"/>
    </location>
</feature>
<dbReference type="EMBL" id="CP114014">
    <property type="protein sequence ID" value="XAY04515.1"/>
    <property type="molecule type" value="Genomic_DNA"/>
</dbReference>
<dbReference type="AlphaFoldDB" id="A0AAU7AS47"/>
<organism evidence="2">
    <name type="scientific">Paraconexibacter sp. AEG42_29</name>
    <dbReference type="NCBI Taxonomy" id="2997339"/>
    <lineage>
        <taxon>Bacteria</taxon>
        <taxon>Bacillati</taxon>
        <taxon>Actinomycetota</taxon>
        <taxon>Thermoleophilia</taxon>
        <taxon>Solirubrobacterales</taxon>
        <taxon>Paraconexibacteraceae</taxon>
        <taxon>Paraconexibacter</taxon>
    </lineage>
</organism>
<gene>
    <name evidence="2" type="ORF">DSM112329_01349</name>
</gene>
<proteinExistence type="predicted"/>